<dbReference type="Proteomes" id="UP001163046">
    <property type="component" value="Unassembled WGS sequence"/>
</dbReference>
<feature type="region of interest" description="Disordered" evidence="1">
    <location>
        <begin position="2055"/>
        <end position="2110"/>
    </location>
</feature>
<feature type="region of interest" description="Disordered" evidence="1">
    <location>
        <begin position="883"/>
        <end position="904"/>
    </location>
</feature>
<dbReference type="SMART" id="SM00165">
    <property type="entry name" value="UBA"/>
    <property type="match status" value="1"/>
</dbReference>
<dbReference type="EMBL" id="MU825918">
    <property type="protein sequence ID" value="KAJ7382632.1"/>
    <property type="molecule type" value="Genomic_DNA"/>
</dbReference>
<evidence type="ECO:0000256" key="1">
    <source>
        <dbReference type="SAM" id="MobiDB-lite"/>
    </source>
</evidence>
<feature type="region of interest" description="Disordered" evidence="1">
    <location>
        <begin position="821"/>
        <end position="856"/>
    </location>
</feature>
<feature type="compositionally biased region" description="Low complexity" evidence="1">
    <location>
        <begin position="835"/>
        <end position="856"/>
    </location>
</feature>
<accession>A0A9X0D0G1</accession>
<organism evidence="3 4">
    <name type="scientific">Desmophyllum pertusum</name>
    <dbReference type="NCBI Taxonomy" id="174260"/>
    <lineage>
        <taxon>Eukaryota</taxon>
        <taxon>Metazoa</taxon>
        <taxon>Cnidaria</taxon>
        <taxon>Anthozoa</taxon>
        <taxon>Hexacorallia</taxon>
        <taxon>Scleractinia</taxon>
        <taxon>Caryophylliina</taxon>
        <taxon>Caryophylliidae</taxon>
        <taxon>Desmophyllum</taxon>
    </lineage>
</organism>
<feature type="compositionally biased region" description="Low complexity" evidence="1">
    <location>
        <begin position="1136"/>
        <end position="1154"/>
    </location>
</feature>
<dbReference type="InterPro" id="IPR015940">
    <property type="entry name" value="UBA"/>
</dbReference>
<dbReference type="InterPro" id="IPR026847">
    <property type="entry name" value="VPS13"/>
</dbReference>
<name>A0A9X0D0G1_9CNID</name>
<dbReference type="InterPro" id="IPR009060">
    <property type="entry name" value="UBA-like_sf"/>
</dbReference>
<dbReference type="Gene3D" id="1.10.8.10">
    <property type="entry name" value="DNA helicase RuvA subunit, C-terminal domain"/>
    <property type="match status" value="1"/>
</dbReference>
<dbReference type="PROSITE" id="PS50030">
    <property type="entry name" value="UBA"/>
    <property type="match status" value="1"/>
</dbReference>
<reference evidence="3" key="1">
    <citation type="submission" date="2023-01" db="EMBL/GenBank/DDBJ databases">
        <title>Genome assembly of the deep-sea coral Lophelia pertusa.</title>
        <authorList>
            <person name="Herrera S."/>
            <person name="Cordes E."/>
        </authorList>
    </citation>
    <scope>NUCLEOTIDE SEQUENCE</scope>
    <source>
        <strain evidence="3">USNM1676648</strain>
        <tissue evidence="3">Polyp</tissue>
    </source>
</reference>
<dbReference type="SUPFAM" id="SSF46934">
    <property type="entry name" value="UBA-like"/>
    <property type="match status" value="1"/>
</dbReference>
<dbReference type="OrthoDB" id="272810at2759"/>
<feature type="domain" description="UBA" evidence="2">
    <location>
        <begin position="1881"/>
        <end position="1921"/>
    </location>
</feature>
<dbReference type="PANTHER" id="PTHR16166:SF141">
    <property type="entry name" value="INTERMEMBRANE LIPID TRANSFER PROTEIN VPS13D"/>
    <property type="match status" value="1"/>
</dbReference>
<dbReference type="GO" id="GO:0007005">
    <property type="term" value="P:mitochondrion organization"/>
    <property type="evidence" value="ECO:0007669"/>
    <property type="project" value="TreeGrafter"/>
</dbReference>
<feature type="region of interest" description="Disordered" evidence="1">
    <location>
        <begin position="1678"/>
        <end position="1711"/>
    </location>
</feature>
<proteinExistence type="predicted"/>
<feature type="region of interest" description="Disordered" evidence="1">
    <location>
        <begin position="93"/>
        <end position="118"/>
    </location>
</feature>
<dbReference type="InterPro" id="IPR009543">
    <property type="entry name" value="VPS13_VAB"/>
</dbReference>
<evidence type="ECO:0000259" key="2">
    <source>
        <dbReference type="PROSITE" id="PS50030"/>
    </source>
</evidence>
<feature type="region of interest" description="Disordered" evidence="1">
    <location>
        <begin position="1136"/>
        <end position="1160"/>
    </location>
</feature>
<gene>
    <name evidence="3" type="ORF">OS493_033688</name>
</gene>
<dbReference type="Pfam" id="PF25036">
    <property type="entry name" value="VPS13_VAB"/>
    <property type="match status" value="1"/>
</dbReference>
<evidence type="ECO:0000313" key="3">
    <source>
        <dbReference type="EMBL" id="KAJ7382632.1"/>
    </source>
</evidence>
<feature type="compositionally biased region" description="Acidic residues" evidence="1">
    <location>
        <begin position="884"/>
        <end position="903"/>
    </location>
</feature>
<dbReference type="InterPro" id="IPR041969">
    <property type="entry name" value="VP13D_UBA"/>
</dbReference>
<dbReference type="GO" id="GO:0045053">
    <property type="term" value="P:protein retention in Golgi apparatus"/>
    <property type="evidence" value="ECO:0007669"/>
    <property type="project" value="TreeGrafter"/>
</dbReference>
<protein>
    <recommendedName>
        <fullName evidence="2">UBA domain-containing protein</fullName>
    </recommendedName>
</protein>
<keyword evidence="4" id="KW-1185">Reference proteome</keyword>
<dbReference type="InterPro" id="IPR056747">
    <property type="entry name" value="VPS13-like_M"/>
</dbReference>
<comment type="caution">
    <text evidence="3">The sequence shown here is derived from an EMBL/GenBank/DDBJ whole genome shotgun (WGS) entry which is preliminary data.</text>
</comment>
<dbReference type="CDD" id="cd14306">
    <property type="entry name" value="UBA_VP13D"/>
    <property type="match status" value="1"/>
</dbReference>
<dbReference type="PANTHER" id="PTHR16166">
    <property type="entry name" value="VACUOLAR PROTEIN SORTING-ASSOCIATED PROTEIN VPS13"/>
    <property type="match status" value="1"/>
</dbReference>
<dbReference type="GO" id="GO:0006623">
    <property type="term" value="P:protein targeting to vacuole"/>
    <property type="evidence" value="ECO:0007669"/>
    <property type="project" value="TreeGrafter"/>
</dbReference>
<feature type="compositionally biased region" description="Low complexity" evidence="1">
    <location>
        <begin position="2066"/>
        <end position="2077"/>
    </location>
</feature>
<feature type="compositionally biased region" description="Low complexity" evidence="1">
    <location>
        <begin position="2091"/>
        <end position="2105"/>
    </location>
</feature>
<dbReference type="Pfam" id="PF25033">
    <property type="entry name" value="VPS13_M"/>
    <property type="match status" value="2"/>
</dbReference>
<sequence length="2322" mass="257133">MMYERYTLDLSDIQMVVCNAKDNWSDVANKPFMTSDVHVVDKFTIAIQMERRLLFTADPQYPAVTVFAKLPSLVLHINEHKLQALTKCVKQLTKPKPSNPTPMMTQERIVGSSTPLPPRERVDSSMDDLYYSLYSSSVTIPEMVKESPTRSISRSAVDTTLEDKTKELMEESRMVLVQFSIDRVSLGVHSMGCLIAELQVLGVKANYMKRPYDSTTSFAVHGVNLVDAIQSFGPDYELLFSSCKPHVAKPSTDTSFAPSRSEKSFTETVSSAFSMVADLVRPGSKRKLQESDVSFSSETTAVMDEEDLITFEYEHYDADAPSTKSTNGNGLNLANLQFNALNVIANQETLAALVQFFSTAFSSGESSASFVDLPTVPEEPAVDSYQPQADEQLPDVTEVTASFRSISVLVIRSIKLNGVKSVRKVAEVSVSEVQLNASLGESQRIDGSLGGLRLADLTPEGLLHRSVYTCGSLSSGDLTIRDSSFLWSLPEDMQDGPSDQRAFTFTLVIPKRGGQCPTIVLDAPNDWNMDTVEILRNIQLNVHMASAQYIHTHRFLSELLLSAGDYAEYAAQFGESLRQAASHVAMGLVSKKRALAEGLDYLSSSFVTTGGQEERSLGSRQGSILFESDMDVLQDSCDFVDSVPLKPNRRVYSCITVDSPVVQLPKSSSSTEMLVAHLGKITIMNTHLIEIVEEESDTGHLTGVEHDIDRLFVEIKDMSLYCLTMDTGGSGRTSSSSTAEPFTGRNILHSPKSNSVHILHKTAVELLIDRRSEEDVGALGMSQNLQKPTIQISGKVATPLKFELSTHSYHQLLDTIDNIGGSKETVPVPPSAGMQTSSVASPTSQSPSTLSPSSSASNLEACIPEKVLPEKHVSFVPNVTFGENVEEDVPDESTAEFETESEDPTPIRAIFEVPHLSIKLCGELNKVEHDFVDIMFYDFGLCYEHTKPTVTLFDVSLGGLLVEDLLQEPESDYRHLISSSAPRKFHLRERSLSAYPSSLSSSCPVVSEAGLHSNFSSSLPHCLSTSPKQGPFRSLAPLRPLMTKLKFPSMPSVNVSTDSDSSMDNLGTSSTVMKEKNGSTLVHIKVLLVDKKDEDFSTKYNSVNRFIEVDFNSLEANLNLQTWVIVLEFFGIGVPQQPSASQPTSPNTTSPHPHQWNDANNANQHLSQMEGTEEMENEGINTDVKFQVSALTLTLSKTRYPIAKVKAFGLFTHINMQDENFAAKGRLSSVSVTDMSPHGTLYREKFKTFGEEALSFDFFKYGAPDPDLLRENDMSLTLRMSSVQYVHTKRFQTELVVFFQHYLQLQEVLGRMRAVSEGNEVSWMFGRGTRVALDIKAGNPVILVPRSAKSSHMLVADLGNLTVANGFLWEGTPGTIAHSINRQRAHSQTDSGLNRPRHICLLDSMHIELVDMDLFTATRVHGNNQQSASEFSYRSQGLKLLKEKCRLNLTVERNLDWAFSRAVPDFNSSGRLSSVCASLDYSQYCFILGMLGENLGEPLEEFERPSSVIQDPLGKPPEAEEVWTSLRMSIDLVNVSLELLPIQLFKYPEENPDLTQLPSLARIDFVKSKFEFESFSDWSQTIDLVSEEVIFEDTRQKGLDLDDSDSCIFTEVLLPRRSSASAREHENSLQFEVHYRDTTRKTLLTFLFNHSRIMLIIDYLLDTYNFIMCRMFKPSADSGTSATQEDAMDMSEDSGLTTSYETPPPSASGVATRCEIPAQPQPQKTFEMKVNISGTELVVLENVKTVDTHAVVLKITSVLAWRPHLQSQKWLSCSVQSLEMFSCVLSCEEDTALSIIDPTSALVELNNARRQKGRKNTGLLDIAEEQLPSLEVNLQGPLTMRVSYNDYKLYLSILESVSKQLNKAIKSEVSSNFTDEIPDHDFDAMSVKRLQELGFRESDCIKALQATSGRLEASATWLLENATPVTLAQSPQQQGSAQSWQFAGFEVRAGTVCVCLIDDCGDSDVPLIEFSTQNLYFWHDLQSTGDGAAHCTLIVQYYNRNVSDWEPFVEPWKCQLHWQEQPPDRLDVTVTTTLINMINHTIASWSEDYYRPDPSPVSAVASTETPSLPSVPSSMSGSRHDSLNRSMSIESPLSSPTSRPESSASLWSTGSGFPRRRSPFVPFVLRNQTGCIVWFKTVTTTPSKVILASTGQALPGLPGSGSGKMSEWKEVASGGEAPFEFTSGEKMRHRDTHELNIHQVIVQVEGWTALSPVSVDRVGTFFRQARPQKVDSASAVSDLQPARVVFDVSLEGRARKVVSLRSALMIKNKMDLPLEIKLQGLTSLHANSSKANKLVSLVESDTMYNLCKCYVMKLCKGYVGSI</sequence>
<evidence type="ECO:0000313" key="4">
    <source>
        <dbReference type="Proteomes" id="UP001163046"/>
    </source>
</evidence>